<sequence length="525" mass="59942">MAQSFIPVCRLTICCLCSKLFGEGKIKTCCSLTYCNDCYPKHKENKLPGGIVCTAEAIDEKGCLRCHFPLSFLEGIAYCLKCDIGNVTEPHDKDKICFRCHFELSFMEGVPYCLKCDVDIDTKFRIDVRIPILKICSVCCKIQSQYFLKTTKKDYLSCCGSFFCKKCMSTHEARHPLYLDCCPDPDSNKMLRQRCRECKNIVHLKCGSIVKTKDDHDSKTYATNIRNRDFFNSRFICNKCIFLAGIKIECDNFLWKTWGEFNEFSRTNRVLKCNNEIELFQAAKCRSCNLSICSDHITKCSDCNNIVCFPCIERHKCGTCHQCHFGIDDVLCNFCGTHIHCKKLHFLEPDVIDPVLIQKNICCECEAGENKRNETVLGRCDECKINFRVPVHIMCDGCNKPMHIENKIVLDFACTICTDSLPMYDGAALITHLTTKAKVCCECNNQVSNKVRILKPILTIFPDGIITLISEFVCQPINKSESIRCTTCQKYTCLRHLKRPEEPICINCKNNPEIDYDISSLCLDA</sequence>
<reference evidence="1" key="1">
    <citation type="submission" date="2018-10" db="EMBL/GenBank/DDBJ databases">
        <title>Hidden diversity of soil giant viruses.</title>
        <authorList>
            <person name="Schulz F."/>
            <person name="Alteio L."/>
            <person name="Goudeau D."/>
            <person name="Ryan E.M."/>
            <person name="Malmstrom R.R."/>
            <person name="Blanchard J."/>
            <person name="Woyke T."/>
        </authorList>
    </citation>
    <scope>NUCLEOTIDE SEQUENCE</scope>
    <source>
        <strain evidence="1">HYV1</strain>
    </source>
</reference>
<proteinExistence type="predicted"/>
<dbReference type="EMBL" id="MK072383">
    <property type="protein sequence ID" value="AYV82479.1"/>
    <property type="molecule type" value="Genomic_DNA"/>
</dbReference>
<accession>A0A3G5AAY8</accession>
<gene>
    <name evidence="1" type="ORF">Hyperionvirus1_58</name>
</gene>
<protein>
    <submittedName>
        <fullName evidence="1">Uncharacterized protein</fullName>
    </submittedName>
</protein>
<organism evidence="1">
    <name type="scientific">Hyperionvirus sp</name>
    <dbReference type="NCBI Taxonomy" id="2487770"/>
    <lineage>
        <taxon>Viruses</taxon>
        <taxon>Varidnaviria</taxon>
        <taxon>Bamfordvirae</taxon>
        <taxon>Nucleocytoviricota</taxon>
        <taxon>Megaviricetes</taxon>
        <taxon>Imitervirales</taxon>
        <taxon>Mimiviridae</taxon>
        <taxon>Klosneuvirinae</taxon>
    </lineage>
</organism>
<name>A0A3G5AAY8_9VIRU</name>
<evidence type="ECO:0000313" key="1">
    <source>
        <dbReference type="EMBL" id="AYV82479.1"/>
    </source>
</evidence>